<reference evidence="3 4" key="1">
    <citation type="journal article" date="2021" name="Elife">
        <title>Chloroplast acquisition without the gene transfer in kleptoplastic sea slugs, Plakobranchus ocellatus.</title>
        <authorList>
            <person name="Maeda T."/>
            <person name="Takahashi S."/>
            <person name="Yoshida T."/>
            <person name="Shimamura S."/>
            <person name="Takaki Y."/>
            <person name="Nagai Y."/>
            <person name="Toyoda A."/>
            <person name="Suzuki Y."/>
            <person name="Arimoto A."/>
            <person name="Ishii H."/>
            <person name="Satoh N."/>
            <person name="Nishiyama T."/>
            <person name="Hasebe M."/>
            <person name="Maruyama T."/>
            <person name="Minagawa J."/>
            <person name="Obokata J."/>
            <person name="Shigenobu S."/>
        </authorList>
    </citation>
    <scope>NUCLEOTIDE SEQUENCE [LARGE SCALE GENOMIC DNA]</scope>
</reference>
<comment type="caution">
    <text evidence="3">The sequence shown here is derived from an EMBL/GenBank/DDBJ whole genome shotgun (WGS) entry which is preliminary data.</text>
</comment>
<organism evidence="3 4">
    <name type="scientific">Plakobranchus ocellatus</name>
    <dbReference type="NCBI Taxonomy" id="259542"/>
    <lineage>
        <taxon>Eukaryota</taxon>
        <taxon>Metazoa</taxon>
        <taxon>Spiralia</taxon>
        <taxon>Lophotrochozoa</taxon>
        <taxon>Mollusca</taxon>
        <taxon>Gastropoda</taxon>
        <taxon>Heterobranchia</taxon>
        <taxon>Euthyneura</taxon>
        <taxon>Panpulmonata</taxon>
        <taxon>Sacoglossa</taxon>
        <taxon>Placobranchoidea</taxon>
        <taxon>Plakobranchidae</taxon>
        <taxon>Plakobranchus</taxon>
    </lineage>
</organism>
<name>A0AAV4D974_9GAST</name>
<keyword evidence="3" id="KW-0808">Transferase</keyword>
<evidence type="ECO:0000256" key="1">
    <source>
        <dbReference type="SAM" id="Phobius"/>
    </source>
</evidence>
<feature type="transmembrane region" description="Helical" evidence="1">
    <location>
        <begin position="123"/>
        <end position="143"/>
    </location>
</feature>
<feature type="transmembrane region" description="Helical" evidence="1">
    <location>
        <begin position="58"/>
        <end position="78"/>
    </location>
</feature>
<accession>A0AAV4D974</accession>
<dbReference type="EMBL" id="BLXT01007631">
    <property type="protein sequence ID" value="GFO40675.1"/>
    <property type="molecule type" value="Genomic_DNA"/>
</dbReference>
<dbReference type="Proteomes" id="UP000735302">
    <property type="component" value="Unassembled WGS sequence"/>
</dbReference>
<dbReference type="AlphaFoldDB" id="A0AAV4D974"/>
<evidence type="ECO:0000313" key="3">
    <source>
        <dbReference type="EMBL" id="GFO40675.1"/>
    </source>
</evidence>
<feature type="transmembrane region" description="Helical" evidence="1">
    <location>
        <begin position="90"/>
        <end position="111"/>
    </location>
</feature>
<dbReference type="GO" id="GO:0016740">
    <property type="term" value="F:transferase activity"/>
    <property type="evidence" value="ECO:0007669"/>
    <property type="project" value="UniProtKB-KW"/>
</dbReference>
<proteinExistence type="predicted"/>
<evidence type="ECO:0000259" key="2">
    <source>
        <dbReference type="Pfam" id="PF04230"/>
    </source>
</evidence>
<evidence type="ECO:0000313" key="4">
    <source>
        <dbReference type="Proteomes" id="UP000735302"/>
    </source>
</evidence>
<dbReference type="Pfam" id="PF04230">
    <property type="entry name" value="PS_pyruv_trans"/>
    <property type="match status" value="1"/>
</dbReference>
<keyword evidence="1" id="KW-1133">Transmembrane helix</keyword>
<keyword evidence="1" id="KW-0472">Membrane</keyword>
<feature type="transmembrane region" description="Helical" evidence="1">
    <location>
        <begin position="150"/>
        <end position="168"/>
    </location>
</feature>
<dbReference type="InterPro" id="IPR007345">
    <property type="entry name" value="Polysacch_pyruvyl_Trfase"/>
</dbReference>
<protein>
    <submittedName>
        <fullName evidence="3">Polysaccharide pyruvyl transferase</fullName>
    </submittedName>
</protein>
<sequence>MSERQAEVGAVMRNMAVFLSWTLTSFLCHWCAKAFLSSIKVEIQSQQETEAKSLQFRLNLWGASLVTLVQMVLCYLCVNMKNKKARNFLNVARITHILATFATNISMDMMFASSTFAIKLSVVSHAIANIMKRVLVVLLLYLGGTRQASLENFLGLLICVFGLFLYAWDKRSREQKNNTGSGNGAFSAISAQESNFISNKLRTSLEVIKETQRIHYNMFGDALGKFKYCMLIDTADFENKGDPAITAGEIYYLARSGLQIVYYCNTQMCSEAHIDRAAELAKKFSKDDLVILAHGGGNIDKYVEHDKFRFSTIEKFIGFQIFVFPQSIRLENPRSEHWAKCQKFYCCNRNLTLVLRDLGSLDIARRYFNGSTRLLMAPDMAFHIGPVKRFVSPAFDIMWVKRTDSETPGYKTIPRHPPHLRLHVSDWIGFRTPNSGNSLERSFHAQVMGLFFIQRGRVVIIDRLHGHILATLLDIPHVLLDNQHRKLSNYFRTWNKGLQNVRVTDNAEEALDMALELLEIYKDTLPPRLPFMQISSAFKNINFTLPEMNYP</sequence>
<keyword evidence="1" id="KW-0812">Transmembrane</keyword>
<feature type="domain" description="Polysaccharide pyruvyl transferase" evidence="2">
    <location>
        <begin position="239"/>
        <end position="394"/>
    </location>
</feature>
<keyword evidence="4" id="KW-1185">Reference proteome</keyword>
<gene>
    <name evidence="3" type="ORF">PoB_006718000</name>
</gene>